<evidence type="ECO:0000313" key="1">
    <source>
        <dbReference type="EMBL" id="RDX63729.1"/>
    </source>
</evidence>
<proteinExistence type="predicted"/>
<organism evidence="1 2">
    <name type="scientific">Mucuna pruriens</name>
    <name type="common">Velvet bean</name>
    <name type="synonym">Dolichos pruriens</name>
    <dbReference type="NCBI Taxonomy" id="157652"/>
    <lineage>
        <taxon>Eukaryota</taxon>
        <taxon>Viridiplantae</taxon>
        <taxon>Streptophyta</taxon>
        <taxon>Embryophyta</taxon>
        <taxon>Tracheophyta</taxon>
        <taxon>Spermatophyta</taxon>
        <taxon>Magnoliopsida</taxon>
        <taxon>eudicotyledons</taxon>
        <taxon>Gunneridae</taxon>
        <taxon>Pentapetalae</taxon>
        <taxon>rosids</taxon>
        <taxon>fabids</taxon>
        <taxon>Fabales</taxon>
        <taxon>Fabaceae</taxon>
        <taxon>Papilionoideae</taxon>
        <taxon>50 kb inversion clade</taxon>
        <taxon>NPAAA clade</taxon>
        <taxon>indigoferoid/millettioid clade</taxon>
        <taxon>Phaseoleae</taxon>
        <taxon>Mucuna</taxon>
    </lineage>
</organism>
<protein>
    <recommendedName>
        <fullName evidence="3">Copia protein</fullName>
    </recommendedName>
</protein>
<dbReference type="EMBL" id="QJKJ01014742">
    <property type="protein sequence ID" value="RDX63729.1"/>
    <property type="molecule type" value="Genomic_DNA"/>
</dbReference>
<evidence type="ECO:0008006" key="3">
    <source>
        <dbReference type="Google" id="ProtNLM"/>
    </source>
</evidence>
<feature type="non-terminal residue" evidence="1">
    <location>
        <position position="1"/>
    </location>
</feature>
<dbReference type="OrthoDB" id="414945at2759"/>
<dbReference type="AlphaFoldDB" id="A0A371ECJ9"/>
<keyword evidence="2" id="KW-1185">Reference proteome</keyword>
<accession>A0A371ECJ9</accession>
<evidence type="ECO:0000313" key="2">
    <source>
        <dbReference type="Proteomes" id="UP000257109"/>
    </source>
</evidence>
<name>A0A371ECJ9_MUCPR</name>
<gene>
    <name evidence="1" type="ORF">CR513_57805</name>
</gene>
<reference evidence="1" key="1">
    <citation type="submission" date="2018-05" db="EMBL/GenBank/DDBJ databases">
        <title>Draft genome of Mucuna pruriens seed.</title>
        <authorList>
            <person name="Nnadi N.E."/>
            <person name="Vos R."/>
            <person name="Hasami M.H."/>
            <person name="Devisetty U.K."/>
            <person name="Aguiy J.C."/>
        </authorList>
    </citation>
    <scope>NUCLEOTIDE SEQUENCE [LARGE SCALE GENOMIC DNA]</scope>
    <source>
        <strain evidence="1">JCA_2017</strain>
    </source>
</reference>
<sequence>MRGSNIEINYHFVQEKVLVKEIITEFVNSNDQLAYILTKSLRGPQIQFICSKLGLVTSQHIPYSI</sequence>
<comment type="caution">
    <text evidence="1">The sequence shown here is derived from an EMBL/GenBank/DDBJ whole genome shotgun (WGS) entry which is preliminary data.</text>
</comment>
<dbReference type="Proteomes" id="UP000257109">
    <property type="component" value="Unassembled WGS sequence"/>
</dbReference>